<name>X0Y5G5_9ZZZZ</name>
<sequence>PLSCERLDPLLHQMDAELRKFAIKEGTISAALIDLDDFWTPGFSKLRAKGGYSCVRFSCYDSSDDDHIRAQNYNGYTKGIIIKALQKMEFSHYKTKLRVVDCTFQ</sequence>
<proteinExistence type="predicted"/>
<protein>
    <submittedName>
        <fullName evidence="1">Uncharacterized protein</fullName>
    </submittedName>
</protein>
<reference evidence="1" key="1">
    <citation type="journal article" date="2014" name="Front. Microbiol.">
        <title>High frequency of phylogenetically diverse reductive dehalogenase-homologous genes in deep subseafloor sedimentary metagenomes.</title>
        <authorList>
            <person name="Kawai M."/>
            <person name="Futagami T."/>
            <person name="Toyoda A."/>
            <person name="Takaki Y."/>
            <person name="Nishi S."/>
            <person name="Hori S."/>
            <person name="Arai W."/>
            <person name="Tsubouchi T."/>
            <person name="Morono Y."/>
            <person name="Uchiyama I."/>
            <person name="Ito T."/>
            <person name="Fujiyama A."/>
            <person name="Inagaki F."/>
            <person name="Takami H."/>
        </authorList>
    </citation>
    <scope>NUCLEOTIDE SEQUENCE</scope>
    <source>
        <strain evidence="1">Expedition CK06-06</strain>
    </source>
</reference>
<gene>
    <name evidence="1" type="ORF">S01H1_73841</name>
</gene>
<evidence type="ECO:0000313" key="1">
    <source>
        <dbReference type="EMBL" id="GAG32091.1"/>
    </source>
</evidence>
<organism evidence="1">
    <name type="scientific">marine sediment metagenome</name>
    <dbReference type="NCBI Taxonomy" id="412755"/>
    <lineage>
        <taxon>unclassified sequences</taxon>
        <taxon>metagenomes</taxon>
        <taxon>ecological metagenomes</taxon>
    </lineage>
</organism>
<comment type="caution">
    <text evidence="1">The sequence shown here is derived from an EMBL/GenBank/DDBJ whole genome shotgun (WGS) entry which is preliminary data.</text>
</comment>
<accession>X0Y5G5</accession>
<dbReference type="AlphaFoldDB" id="X0Y5G5"/>
<dbReference type="EMBL" id="BARS01049359">
    <property type="protein sequence ID" value="GAG32091.1"/>
    <property type="molecule type" value="Genomic_DNA"/>
</dbReference>
<feature type="non-terminal residue" evidence="1">
    <location>
        <position position="1"/>
    </location>
</feature>